<protein>
    <submittedName>
        <fullName evidence="3">Geranyl-CoA carboxylase beta subunit</fullName>
        <ecNumber evidence="3">6.4.1.5</ecNumber>
    </submittedName>
</protein>
<dbReference type="PANTHER" id="PTHR22855:SF46">
    <property type="entry name" value="METHYLCROTONOYL-COA CARBOXYLASE"/>
    <property type="match status" value="1"/>
</dbReference>
<evidence type="ECO:0000259" key="2">
    <source>
        <dbReference type="PROSITE" id="PS50989"/>
    </source>
</evidence>
<evidence type="ECO:0000259" key="1">
    <source>
        <dbReference type="PROSITE" id="PS50980"/>
    </source>
</evidence>
<organism evidence="3 4">
    <name type="scientific">Rhodoferax saidenbachensis</name>
    <dbReference type="NCBI Taxonomy" id="1484693"/>
    <lineage>
        <taxon>Bacteria</taxon>
        <taxon>Pseudomonadati</taxon>
        <taxon>Pseudomonadota</taxon>
        <taxon>Betaproteobacteria</taxon>
        <taxon>Burkholderiales</taxon>
        <taxon>Comamonadaceae</taxon>
        <taxon>Rhodoferax</taxon>
    </lineage>
</organism>
<dbReference type="InterPro" id="IPR011763">
    <property type="entry name" value="COA_CT_C"/>
</dbReference>
<dbReference type="Pfam" id="PF01039">
    <property type="entry name" value="Carboxyl_trans"/>
    <property type="match status" value="1"/>
</dbReference>
<dbReference type="EC" id="6.4.1.5" evidence="3"/>
<dbReference type="InterPro" id="IPR011762">
    <property type="entry name" value="COA_CT_N"/>
</dbReference>
<dbReference type="InterPro" id="IPR034733">
    <property type="entry name" value="AcCoA_carboxyl_beta"/>
</dbReference>
<dbReference type="InterPro" id="IPR045190">
    <property type="entry name" value="MCCB/AccD1-like"/>
</dbReference>
<dbReference type="PANTHER" id="PTHR22855">
    <property type="entry name" value="ACETYL, PROPIONYL, PYRUVATE, AND GLUTACONYL CARBOXYLASE-RELATED"/>
    <property type="match status" value="1"/>
</dbReference>
<dbReference type="EMBL" id="JAVDXO010000010">
    <property type="protein sequence ID" value="MDR7308331.1"/>
    <property type="molecule type" value="Genomic_DNA"/>
</dbReference>
<dbReference type="InterPro" id="IPR029045">
    <property type="entry name" value="ClpP/crotonase-like_dom_sf"/>
</dbReference>
<feature type="domain" description="CoA carboxyltransferase N-terminal" evidence="1">
    <location>
        <begin position="18"/>
        <end position="278"/>
    </location>
</feature>
<comment type="caution">
    <text evidence="3">The sequence shown here is derived from an EMBL/GenBank/DDBJ whole genome shotgun (WGS) entry which is preliminary data.</text>
</comment>
<sequence>MPALRSKINPRSASFAANAQRMAELLGEVQRLEGLVIAESESKREKFEKRNQLLPRERVARLLDRGSPFLELSRLAGLNMHDDDGKKAVLGGGSIVGIGVVAGRRCLISASDSAVKGGTVAPMGLKKALRAQEIALENKLPVIYLVESGGANLMYQAEIFVEGGRSFANQARMSAAGIPQIAVVHGSSTAGGAYLPGLSDYVVLVRGRSSIYLAGPPLVKAAMGEDCTDDELGGAEMHAQVTGLGEYLTEDDAHAIAMTRELMDKLNWDTAPTAAPFAAPLFDEQELMGIVPADEREPYDVREVIARLVDGSDFLEFKASYAPEMMCGHARMEGRLVGILGNNGPIQPAGSTKAAQFIQLCDQSGTPLIFLQNTTGYMVGSVAERGGAIKHGSKMIQAVANARVPKFTVVLGGSFGAGNYGMCGRGFDPRFIFSWPTARTAVMGGAQAAKVMDIVNRAKVERMGAEVNEDALKAMSDGLRLRLDKESAALFGTARLWDDGIIDPRDTRRLLGLCLALAAEADQRTLRANTFGVARF</sequence>
<dbReference type="PROSITE" id="PS50989">
    <property type="entry name" value="COA_CT_CTER"/>
    <property type="match status" value="1"/>
</dbReference>
<dbReference type="PROSITE" id="PS50980">
    <property type="entry name" value="COA_CT_NTER"/>
    <property type="match status" value="1"/>
</dbReference>
<keyword evidence="3" id="KW-0436">Ligase</keyword>
<dbReference type="RefSeq" id="WP_310345497.1">
    <property type="nucleotide sequence ID" value="NZ_JAVDXO010000010.1"/>
</dbReference>
<proteinExistence type="predicted"/>
<accession>A0ABU1ZS01</accession>
<reference evidence="3 4" key="1">
    <citation type="submission" date="2023-07" db="EMBL/GenBank/DDBJ databases">
        <title>Sorghum-associated microbial communities from plants grown in Nebraska, USA.</title>
        <authorList>
            <person name="Schachtman D."/>
        </authorList>
    </citation>
    <scope>NUCLEOTIDE SEQUENCE [LARGE SCALE GENOMIC DNA]</scope>
    <source>
        <strain evidence="3 4">BE308</strain>
    </source>
</reference>
<evidence type="ECO:0000313" key="3">
    <source>
        <dbReference type="EMBL" id="MDR7308331.1"/>
    </source>
</evidence>
<dbReference type="Proteomes" id="UP001268089">
    <property type="component" value="Unassembled WGS sequence"/>
</dbReference>
<dbReference type="Gene3D" id="3.90.226.10">
    <property type="entry name" value="2-enoyl-CoA Hydratase, Chain A, domain 1"/>
    <property type="match status" value="2"/>
</dbReference>
<evidence type="ECO:0000313" key="4">
    <source>
        <dbReference type="Proteomes" id="UP001268089"/>
    </source>
</evidence>
<dbReference type="SUPFAM" id="SSF52096">
    <property type="entry name" value="ClpP/crotonase"/>
    <property type="match status" value="2"/>
</dbReference>
<keyword evidence="4" id="KW-1185">Reference proteome</keyword>
<feature type="domain" description="CoA carboxyltransferase C-terminal" evidence="2">
    <location>
        <begin position="279"/>
        <end position="523"/>
    </location>
</feature>
<name>A0ABU1ZS01_9BURK</name>
<dbReference type="GO" id="GO:0047925">
    <property type="term" value="F:geranoyl-CoA carboxylase activity"/>
    <property type="evidence" value="ECO:0007669"/>
    <property type="project" value="UniProtKB-EC"/>
</dbReference>
<gene>
    <name evidence="3" type="ORF">J2X15_003640</name>
</gene>